<feature type="transmembrane region" description="Helical" evidence="10">
    <location>
        <begin position="297"/>
        <end position="318"/>
    </location>
</feature>
<evidence type="ECO:0000313" key="14">
    <source>
        <dbReference type="Proteomes" id="UP000467840"/>
    </source>
</evidence>
<feature type="transmembrane region" description="Helical" evidence="10">
    <location>
        <begin position="350"/>
        <end position="369"/>
    </location>
</feature>
<feature type="transmembrane region" description="Helical" evidence="10">
    <location>
        <begin position="150"/>
        <end position="173"/>
    </location>
</feature>
<reference evidence="13 14" key="1">
    <citation type="journal article" date="2020" name="Mol. Plant">
        <title>The Chromosome-Based Rubber Tree Genome Provides New Insights into Spurge Genome Evolution and Rubber Biosynthesis.</title>
        <authorList>
            <person name="Liu J."/>
            <person name="Shi C."/>
            <person name="Shi C.C."/>
            <person name="Li W."/>
            <person name="Zhang Q.J."/>
            <person name="Zhang Y."/>
            <person name="Li K."/>
            <person name="Lu H.F."/>
            <person name="Shi C."/>
            <person name="Zhu S.T."/>
            <person name="Xiao Z.Y."/>
            <person name="Nan H."/>
            <person name="Yue Y."/>
            <person name="Zhu X.G."/>
            <person name="Wu Y."/>
            <person name="Hong X.N."/>
            <person name="Fan G.Y."/>
            <person name="Tong Y."/>
            <person name="Zhang D."/>
            <person name="Mao C.L."/>
            <person name="Liu Y.L."/>
            <person name="Hao S.J."/>
            <person name="Liu W.Q."/>
            <person name="Lv M.Q."/>
            <person name="Zhang H.B."/>
            <person name="Liu Y."/>
            <person name="Hu-Tang G.R."/>
            <person name="Wang J.P."/>
            <person name="Wang J.H."/>
            <person name="Sun Y.H."/>
            <person name="Ni S.B."/>
            <person name="Chen W.B."/>
            <person name="Zhang X.C."/>
            <person name="Jiao Y.N."/>
            <person name="Eichler E.E."/>
            <person name="Li G.H."/>
            <person name="Liu X."/>
            <person name="Gao L.Z."/>
        </authorList>
    </citation>
    <scope>NUCLEOTIDE SEQUENCE [LARGE SCALE GENOMIC DNA]</scope>
    <source>
        <strain evidence="14">cv. GT1</strain>
        <tissue evidence="13">Leaf</tissue>
    </source>
</reference>
<organism evidence="13 14">
    <name type="scientific">Hevea brasiliensis</name>
    <name type="common">Para rubber tree</name>
    <name type="synonym">Siphonia brasiliensis</name>
    <dbReference type="NCBI Taxonomy" id="3981"/>
    <lineage>
        <taxon>Eukaryota</taxon>
        <taxon>Viridiplantae</taxon>
        <taxon>Streptophyta</taxon>
        <taxon>Embryophyta</taxon>
        <taxon>Tracheophyta</taxon>
        <taxon>Spermatophyta</taxon>
        <taxon>Magnoliopsida</taxon>
        <taxon>eudicotyledons</taxon>
        <taxon>Gunneridae</taxon>
        <taxon>Pentapetalae</taxon>
        <taxon>rosids</taxon>
        <taxon>fabids</taxon>
        <taxon>Malpighiales</taxon>
        <taxon>Euphorbiaceae</taxon>
        <taxon>Crotonoideae</taxon>
        <taxon>Micrandreae</taxon>
        <taxon>Hevea</taxon>
    </lineage>
</organism>
<feature type="transmembrane region" description="Helical" evidence="10">
    <location>
        <begin position="21"/>
        <end position="43"/>
    </location>
</feature>
<dbReference type="GO" id="GO:0015079">
    <property type="term" value="F:potassium ion transmembrane transporter activity"/>
    <property type="evidence" value="ECO:0007669"/>
    <property type="project" value="InterPro"/>
</dbReference>
<feature type="transmembrane region" description="Helical" evidence="10">
    <location>
        <begin position="218"/>
        <end position="240"/>
    </location>
</feature>
<feature type="domain" description="K+ potassium transporter integral membrane" evidence="11">
    <location>
        <begin position="23"/>
        <end position="338"/>
    </location>
</feature>
<gene>
    <name evidence="13" type="ORF">GH714_039530</name>
</gene>
<evidence type="ECO:0000256" key="3">
    <source>
        <dbReference type="ARBA" id="ARBA00022448"/>
    </source>
</evidence>
<evidence type="ECO:0000256" key="1">
    <source>
        <dbReference type="ARBA" id="ARBA00004651"/>
    </source>
</evidence>
<feature type="domain" description="K+ potassium transporter C-terminal" evidence="12">
    <location>
        <begin position="384"/>
        <end position="549"/>
    </location>
</feature>
<evidence type="ECO:0000259" key="12">
    <source>
        <dbReference type="Pfam" id="PF22776"/>
    </source>
</evidence>
<evidence type="ECO:0000256" key="4">
    <source>
        <dbReference type="ARBA" id="ARBA00022538"/>
    </source>
</evidence>
<dbReference type="GO" id="GO:0005886">
    <property type="term" value="C:plasma membrane"/>
    <property type="evidence" value="ECO:0007669"/>
    <property type="project" value="UniProtKB-SubCell"/>
</dbReference>
<evidence type="ECO:0000256" key="2">
    <source>
        <dbReference type="ARBA" id="ARBA00008440"/>
    </source>
</evidence>
<dbReference type="Pfam" id="PF22776">
    <property type="entry name" value="K_trans_C"/>
    <property type="match status" value="1"/>
</dbReference>
<dbReference type="Proteomes" id="UP000467840">
    <property type="component" value="Chromosome 6"/>
</dbReference>
<evidence type="ECO:0000256" key="10">
    <source>
        <dbReference type="SAM" id="Phobius"/>
    </source>
</evidence>
<dbReference type="AlphaFoldDB" id="A0A6A6MUY1"/>
<evidence type="ECO:0000256" key="9">
    <source>
        <dbReference type="ARBA" id="ARBA00023136"/>
    </source>
</evidence>
<evidence type="ECO:0000256" key="6">
    <source>
        <dbReference type="ARBA" id="ARBA00022958"/>
    </source>
</evidence>
<keyword evidence="6" id="KW-0630">Potassium</keyword>
<feature type="transmembrane region" description="Helical" evidence="10">
    <location>
        <begin position="193"/>
        <end position="211"/>
    </location>
</feature>
<name>A0A6A6MUY1_HEVBR</name>
<comment type="similarity">
    <text evidence="2">Belongs to the HAK/KUP transporter (TC 2.A.72.3) family.</text>
</comment>
<dbReference type="InterPro" id="IPR003855">
    <property type="entry name" value="K+_transporter"/>
</dbReference>
<proteinExistence type="inferred from homology"/>
<keyword evidence="3" id="KW-0813">Transport</keyword>
<dbReference type="PANTHER" id="PTHR30540">
    <property type="entry name" value="OSMOTIC STRESS POTASSIUM TRANSPORTER"/>
    <property type="match status" value="1"/>
</dbReference>
<dbReference type="PANTHER" id="PTHR30540:SF137">
    <property type="entry name" value="POTASSIUM TRANSPORTER"/>
    <property type="match status" value="1"/>
</dbReference>
<dbReference type="Pfam" id="PF02705">
    <property type="entry name" value="K_trans"/>
    <property type="match status" value="1"/>
</dbReference>
<evidence type="ECO:0000313" key="13">
    <source>
        <dbReference type="EMBL" id="KAF2317672.1"/>
    </source>
</evidence>
<evidence type="ECO:0000256" key="7">
    <source>
        <dbReference type="ARBA" id="ARBA00022989"/>
    </source>
</evidence>
<sequence length="550" mass="61246">MVQESCSSTRESRLKLYKTTLLLAYQSFGVVYGDLCISPIYVFKSTFSGSLQLYEEDHEIFGVLSLVFWTLTIIPLCKYIIFVLGADDNGEGGTFALYSLLCRRSKMGFLKSSNMGHGCLSSHESCVPTKETRTSLLIKEFFEKHHSSRVVLLLVVLLGTSMVIGDGILTPTMSVLSAVYGIQIKVPHLHENYTMAIACVVLVGLFALQHYGTHRVGFLFAPILLAWLLCLGGVGIYDIFHWNPGVINSLSPYYIYKFFQKTGKSGWSSLGGIFLCVTGTEAMFADLGHFSQLSLRVAFTVIVYPCLVLAYMGEAAYLSKHKDDLQRSFYKAIPELSYFSACLAKVHKGGWLPLVVSLLILSLMSTWHYGTSKKLAFELENKILIFVTLQSLMIPKVPVGDRFHIARIGPPEFSLFQCIVRYGYKDVRDSHDLETHMIENMSRFLKCEGHSKEMAMTEPTQNGGTGTRKLRFQINMEASQEVGELMEAKEAGVAYIIGNTIVRASGASCFLKKFAIDIVYGFLKRNSRSPATALGIPTTSLVEVSIVYRV</sequence>
<protein>
    <recommendedName>
        <fullName evidence="15">Potassium transporter</fullName>
    </recommendedName>
</protein>
<comment type="caution">
    <text evidence="13">The sequence shown here is derived from an EMBL/GenBank/DDBJ whole genome shotgun (WGS) entry which is preliminary data.</text>
</comment>
<keyword evidence="7 10" id="KW-1133">Transmembrane helix</keyword>
<dbReference type="InterPro" id="IPR053952">
    <property type="entry name" value="K_trans_C"/>
</dbReference>
<evidence type="ECO:0000256" key="8">
    <source>
        <dbReference type="ARBA" id="ARBA00023065"/>
    </source>
</evidence>
<feature type="transmembrane region" description="Helical" evidence="10">
    <location>
        <begin position="63"/>
        <end position="84"/>
    </location>
</feature>
<keyword evidence="4" id="KW-0633">Potassium transport</keyword>
<evidence type="ECO:0008006" key="15">
    <source>
        <dbReference type="Google" id="ProtNLM"/>
    </source>
</evidence>
<dbReference type="EMBL" id="JAAGAX010000004">
    <property type="protein sequence ID" value="KAF2317672.1"/>
    <property type="molecule type" value="Genomic_DNA"/>
</dbReference>
<keyword evidence="14" id="KW-1185">Reference proteome</keyword>
<evidence type="ECO:0000259" key="11">
    <source>
        <dbReference type="Pfam" id="PF02705"/>
    </source>
</evidence>
<evidence type="ECO:0000256" key="5">
    <source>
        <dbReference type="ARBA" id="ARBA00022692"/>
    </source>
</evidence>
<keyword evidence="9 10" id="KW-0472">Membrane</keyword>
<keyword evidence="8" id="KW-0406">Ion transport</keyword>
<dbReference type="InterPro" id="IPR053951">
    <property type="entry name" value="K_trans_N"/>
</dbReference>
<keyword evidence="5 10" id="KW-0812">Transmembrane</keyword>
<comment type="subcellular location">
    <subcellularLocation>
        <location evidence="1">Cell membrane</location>
        <topology evidence="1">Multi-pass membrane protein</topology>
    </subcellularLocation>
</comment>
<accession>A0A6A6MUY1</accession>